<evidence type="ECO:0000259" key="1">
    <source>
        <dbReference type="Pfam" id="PF10615"/>
    </source>
</evidence>
<dbReference type="RefSeq" id="WP_344968895.1">
    <property type="nucleotide sequence ID" value="NZ_BAABDD010000005.1"/>
</dbReference>
<dbReference type="Pfam" id="PF10615">
    <property type="entry name" value="DUF2470"/>
    <property type="match status" value="1"/>
</dbReference>
<evidence type="ECO:0000313" key="3">
    <source>
        <dbReference type="Proteomes" id="UP001500908"/>
    </source>
</evidence>
<proteinExistence type="predicted"/>
<reference evidence="3" key="1">
    <citation type="journal article" date="2019" name="Int. J. Syst. Evol. Microbiol.">
        <title>The Global Catalogue of Microorganisms (GCM) 10K type strain sequencing project: providing services to taxonomists for standard genome sequencing and annotation.</title>
        <authorList>
            <consortium name="The Broad Institute Genomics Platform"/>
            <consortium name="The Broad Institute Genome Sequencing Center for Infectious Disease"/>
            <person name="Wu L."/>
            <person name="Ma J."/>
        </authorList>
    </citation>
    <scope>NUCLEOTIDE SEQUENCE [LARGE SCALE GENOMIC DNA]</scope>
    <source>
        <strain evidence="3">JCM 17137</strain>
    </source>
</reference>
<dbReference type="Proteomes" id="UP001500908">
    <property type="component" value="Unassembled WGS sequence"/>
</dbReference>
<protein>
    <recommendedName>
        <fullName evidence="1">DUF2470 domain-containing protein</fullName>
    </recommendedName>
</protein>
<comment type="caution">
    <text evidence="2">The sequence shown here is derived from an EMBL/GenBank/DDBJ whole genome shotgun (WGS) entry which is preliminary data.</text>
</comment>
<dbReference type="InterPro" id="IPR037119">
    <property type="entry name" value="Haem_oxidase_HugZ-like_sf"/>
</dbReference>
<dbReference type="SUPFAM" id="SSF50475">
    <property type="entry name" value="FMN-binding split barrel"/>
    <property type="match status" value="1"/>
</dbReference>
<gene>
    <name evidence="2" type="ORF">GCM10022402_15490</name>
</gene>
<dbReference type="Gene3D" id="3.20.180.10">
    <property type="entry name" value="PNP-oxidase-like"/>
    <property type="match status" value="1"/>
</dbReference>
<keyword evidence="3" id="KW-1185">Reference proteome</keyword>
<dbReference type="EMBL" id="BAABDD010000005">
    <property type="protein sequence ID" value="GAA3736265.1"/>
    <property type="molecule type" value="Genomic_DNA"/>
</dbReference>
<evidence type="ECO:0000313" key="2">
    <source>
        <dbReference type="EMBL" id="GAA3736265.1"/>
    </source>
</evidence>
<sequence length="264" mass="28797">MRRPGPSTIERIRSLAATATPTSAALADDPATRFSACGAVDHAGRAVLVLDADHPLREALRRPRPGHADLAVGLEISALRHVGHISTVRARMWWEGTIAPVPTRERREAALAVWERHPSEELLTAVDNDPTAVDPDMPLLARVEPDLVFYDAYDEAGVIEGAAFRRARPDPLLPAAERILSQVNDRHRDDLSAALSHLPGVPEGAAWVWDLDSHGVTLWVAPYDASQPAVVRVPWNVPATAACELERALHHLIAHREATDRANP</sequence>
<accession>A0ABP7FCE0</accession>
<organism evidence="2 3">
    <name type="scientific">Salinactinospora qingdaonensis</name>
    <dbReference type="NCBI Taxonomy" id="702744"/>
    <lineage>
        <taxon>Bacteria</taxon>
        <taxon>Bacillati</taxon>
        <taxon>Actinomycetota</taxon>
        <taxon>Actinomycetes</taxon>
        <taxon>Streptosporangiales</taxon>
        <taxon>Nocardiopsidaceae</taxon>
        <taxon>Salinactinospora</taxon>
    </lineage>
</organism>
<dbReference type="InterPro" id="IPR019595">
    <property type="entry name" value="DUF2470"/>
</dbReference>
<feature type="domain" description="DUF2470" evidence="1">
    <location>
        <begin position="177"/>
        <end position="249"/>
    </location>
</feature>
<name>A0ABP7FCE0_9ACTN</name>